<dbReference type="RefSeq" id="WP_120252360.1">
    <property type="nucleotide sequence ID" value="NZ_VYPZ01000011.1"/>
</dbReference>
<dbReference type="Gene3D" id="1.20.1600.10">
    <property type="entry name" value="Outer membrane efflux proteins (OEP)"/>
    <property type="match status" value="1"/>
</dbReference>
<proteinExistence type="inferred from homology"/>
<comment type="caution">
    <text evidence="4">The sequence shown here is derived from an EMBL/GenBank/DDBJ whole genome shotgun (WGS) entry which is preliminary data.</text>
</comment>
<comment type="subcellular location">
    <subcellularLocation>
        <location evidence="2">Cell membrane</location>
        <topology evidence="2">Lipid-anchor</topology>
    </subcellularLocation>
</comment>
<evidence type="ECO:0000256" key="1">
    <source>
        <dbReference type="ARBA" id="ARBA00007613"/>
    </source>
</evidence>
<accession>A0A5J5HWX5</accession>
<reference evidence="5 6" key="1">
    <citation type="submission" date="2019-09" db="EMBL/GenBank/DDBJ databases">
        <authorList>
            <person name="Feng G."/>
        </authorList>
    </citation>
    <scope>NUCLEOTIDE SEQUENCE [LARGE SCALE GENOMIC DNA]</scope>
    <source>
        <strain evidence="4 5">KACC 19283</strain>
        <strain evidence="3 6">KACC 19284</strain>
    </source>
</reference>
<dbReference type="SUPFAM" id="SSF56954">
    <property type="entry name" value="Outer membrane efflux proteins (OEP)"/>
    <property type="match status" value="1"/>
</dbReference>
<organism evidence="4 5">
    <name type="scientific">Sphingobium limneticum</name>
    <dbReference type="NCBI Taxonomy" id="1007511"/>
    <lineage>
        <taxon>Bacteria</taxon>
        <taxon>Pseudomonadati</taxon>
        <taxon>Pseudomonadota</taxon>
        <taxon>Alphaproteobacteria</taxon>
        <taxon>Sphingomonadales</taxon>
        <taxon>Sphingomonadaceae</taxon>
        <taxon>Sphingobium</taxon>
    </lineage>
</organism>
<keyword evidence="6" id="KW-1185">Reference proteome</keyword>
<keyword evidence="2" id="KW-0472">Membrane</keyword>
<dbReference type="PANTHER" id="PTHR30203">
    <property type="entry name" value="OUTER MEMBRANE CATION EFFLUX PROTEIN"/>
    <property type="match status" value="1"/>
</dbReference>
<evidence type="ECO:0000313" key="4">
    <source>
        <dbReference type="EMBL" id="KAA9027165.1"/>
    </source>
</evidence>
<dbReference type="AlphaFoldDB" id="A0A5J5HWX5"/>
<keyword evidence="2" id="KW-0564">Palmitate</keyword>
<gene>
    <name evidence="4" type="ORF">F4U95_17560</name>
    <name evidence="3" type="ORF">F4U96_17435</name>
</gene>
<dbReference type="Proteomes" id="UP000325933">
    <property type="component" value="Unassembled WGS sequence"/>
</dbReference>
<evidence type="ECO:0000313" key="6">
    <source>
        <dbReference type="Proteomes" id="UP000326364"/>
    </source>
</evidence>
<dbReference type="EMBL" id="VYQB01000014">
    <property type="protein sequence ID" value="KAA9014008.1"/>
    <property type="molecule type" value="Genomic_DNA"/>
</dbReference>
<dbReference type="Proteomes" id="UP000326364">
    <property type="component" value="Unassembled WGS sequence"/>
</dbReference>
<feature type="chain" id="PRO_5023978889" evidence="2">
    <location>
        <begin position="20"/>
        <end position="474"/>
    </location>
</feature>
<dbReference type="NCBIfam" id="TIGR01845">
    <property type="entry name" value="outer_NodT"/>
    <property type="match status" value="1"/>
</dbReference>
<comment type="similarity">
    <text evidence="1 2">Belongs to the outer membrane factor (OMF) (TC 1.B.17) family.</text>
</comment>
<dbReference type="PANTHER" id="PTHR30203:SF21">
    <property type="entry name" value="OUTER MEMBRANE COMPONENT OF MULTIDRUG EFFLUX PUMP-RELATED"/>
    <property type="match status" value="1"/>
</dbReference>
<dbReference type="Pfam" id="PF02321">
    <property type="entry name" value="OEP"/>
    <property type="match status" value="2"/>
</dbReference>
<keyword evidence="2" id="KW-1134">Transmembrane beta strand</keyword>
<feature type="signal peptide" evidence="2">
    <location>
        <begin position="1"/>
        <end position="19"/>
    </location>
</feature>
<keyword evidence="2" id="KW-0732">Signal</keyword>
<dbReference type="Gene3D" id="2.20.200.10">
    <property type="entry name" value="Outer membrane efflux proteins (OEP)"/>
    <property type="match status" value="1"/>
</dbReference>
<protein>
    <submittedName>
        <fullName evidence="4">Efflux transporter outer membrane subunit</fullName>
    </submittedName>
</protein>
<dbReference type="InterPro" id="IPR010131">
    <property type="entry name" value="MdtP/NodT-like"/>
</dbReference>
<keyword evidence="2" id="KW-0812">Transmembrane</keyword>
<evidence type="ECO:0000256" key="2">
    <source>
        <dbReference type="RuleBase" id="RU362097"/>
    </source>
</evidence>
<dbReference type="EMBL" id="VYQA01000014">
    <property type="protein sequence ID" value="KAA9027165.1"/>
    <property type="molecule type" value="Genomic_DNA"/>
</dbReference>
<dbReference type="PROSITE" id="PS51257">
    <property type="entry name" value="PROKAR_LIPOPROTEIN"/>
    <property type="match status" value="1"/>
</dbReference>
<name>A0A5J5HWX5_9SPHN</name>
<dbReference type="GO" id="GO:0005886">
    <property type="term" value="C:plasma membrane"/>
    <property type="evidence" value="ECO:0007669"/>
    <property type="project" value="UniProtKB-SubCell"/>
</dbReference>
<sequence>MTRNFIALLLGASALTACAAGPDYKAPATPATAAAPFIGAASPAANPTVSAAAAQDHWWTLYGDPLLDTLVIDALAANTDIRVAVARIERARSSLRGAKSDRLAQTSLGASETYNRTSAAQSLPGLDRENWVFDSGLDISYEVDLFGRVKRGVEAARGDYAAAQADADGVRVAVIADTVRAYLDVTATSERLAVAQRTVGLLDQSIRITGARFEAGRSDRLDVIRVTTLRDQQKATIPALAADRDAALFRLATLTGRTPQQLPDTVRAATRTPQLSQPIPVGDGQALLARRPDVRAAERRLAADTARIGVATADLYPRISLGASVGSTALGGGNLFGGGPLNWVLGPLISWAFPNQEAIRARIGAAKADGEASLATFDGTVLQALEETERALSAYAHAIERAQTLSAARDEAARAARISLARQREGQIDFLTVLDAQRTLASAEADLATATRAVSFAQVDLFRALGGGWGQASA</sequence>
<dbReference type="GO" id="GO:0015562">
    <property type="term" value="F:efflux transmembrane transporter activity"/>
    <property type="evidence" value="ECO:0007669"/>
    <property type="project" value="InterPro"/>
</dbReference>
<evidence type="ECO:0000313" key="3">
    <source>
        <dbReference type="EMBL" id="KAA9014008.1"/>
    </source>
</evidence>
<dbReference type="InterPro" id="IPR003423">
    <property type="entry name" value="OMP_efflux"/>
</dbReference>
<keyword evidence="2" id="KW-0449">Lipoprotein</keyword>
<evidence type="ECO:0000313" key="5">
    <source>
        <dbReference type="Proteomes" id="UP000325933"/>
    </source>
</evidence>